<evidence type="ECO:0000313" key="2">
    <source>
        <dbReference type="EMBL" id="BCM87967.1"/>
    </source>
</evidence>
<keyword evidence="2" id="KW-0614">Plasmid</keyword>
<feature type="transmembrane region" description="Helical" evidence="1">
    <location>
        <begin position="52"/>
        <end position="77"/>
    </location>
</feature>
<dbReference type="EMBL" id="AP024148">
    <property type="protein sequence ID" value="BCM87967.1"/>
    <property type="molecule type" value="Genomic_DNA"/>
</dbReference>
<keyword evidence="1" id="KW-1133">Transmembrane helix</keyword>
<protein>
    <submittedName>
        <fullName evidence="2">Uncharacterized protein</fullName>
    </submittedName>
</protein>
<sequence length="78" mass="8369">MASAASPTALEIEEQVARIRRAQVETEKFVAEQKKLMAEAAKLDRDRTLAPWQIVATTVAATAALIGGTAAVVKIFFP</sequence>
<reference evidence="2" key="1">
    <citation type="submission" date="2020-11" db="EMBL/GenBank/DDBJ databases">
        <title>Complete genome sequence of a novel pathogenic Methylobacterium strain isolated from rice in Vietnam.</title>
        <authorList>
            <person name="Lai K."/>
            <person name="Okazaki S."/>
            <person name="Higashi K."/>
            <person name="Mori H."/>
            <person name="Toyoda A."/>
            <person name="Kurokawa K."/>
        </authorList>
    </citation>
    <scope>NUCLEOTIDE SEQUENCE</scope>
    <source>
        <strain evidence="2">VL1</strain>
        <plasmid evidence="2">pVL1_3</plasmid>
    </source>
</reference>
<evidence type="ECO:0000256" key="1">
    <source>
        <dbReference type="SAM" id="Phobius"/>
    </source>
</evidence>
<evidence type="ECO:0000313" key="3">
    <source>
        <dbReference type="Proteomes" id="UP000663508"/>
    </source>
</evidence>
<accession>A0A8H8X150</accession>
<dbReference type="RefSeq" id="WP_207184102.1">
    <property type="nucleotide sequence ID" value="NZ_AP024148.1"/>
</dbReference>
<dbReference type="AlphaFoldDB" id="A0A8H8X150"/>
<gene>
    <name evidence="2" type="ORF">mvi_64280</name>
</gene>
<proteinExistence type="predicted"/>
<dbReference type="Proteomes" id="UP000663508">
    <property type="component" value="Plasmid pVL1_3"/>
</dbReference>
<geneLocation type="plasmid" evidence="2 3">
    <name>pVL1_3</name>
</geneLocation>
<name>A0A8H8X150_9HYPH</name>
<organism evidence="2 3">
    <name type="scientific">Methylobacterium indicum</name>
    <dbReference type="NCBI Taxonomy" id="1775910"/>
    <lineage>
        <taxon>Bacteria</taxon>
        <taxon>Pseudomonadati</taxon>
        <taxon>Pseudomonadota</taxon>
        <taxon>Alphaproteobacteria</taxon>
        <taxon>Hyphomicrobiales</taxon>
        <taxon>Methylobacteriaceae</taxon>
        <taxon>Methylobacterium</taxon>
    </lineage>
</organism>
<keyword evidence="1" id="KW-0472">Membrane</keyword>
<keyword evidence="1" id="KW-0812">Transmembrane</keyword>
<dbReference type="KEGG" id="mind:mvi_64280"/>